<keyword evidence="2 6" id="KW-0645">Protease</keyword>
<evidence type="ECO:0000256" key="4">
    <source>
        <dbReference type="ARBA" id="ARBA00022825"/>
    </source>
</evidence>
<dbReference type="InterPro" id="IPR033116">
    <property type="entry name" value="TRYPSIN_SER"/>
</dbReference>
<dbReference type="Gene3D" id="2.40.10.10">
    <property type="entry name" value="Trypsin-like serine proteases"/>
    <property type="match status" value="2"/>
</dbReference>
<dbReference type="InterPro" id="IPR018114">
    <property type="entry name" value="TRYPSIN_HIS"/>
</dbReference>
<evidence type="ECO:0000256" key="7">
    <source>
        <dbReference type="SAM" id="SignalP"/>
    </source>
</evidence>
<sequence length="256" mass="28454">MVPGCYLWLLQLLLLAAVPWAQGREGEAKEQIVTAGKNCERLDHQWHVVLLKGSQPYCSGVLLDRRWVVTAAHCQLRKYNVYLGKQHLKKYEKWIVKVKAHKSYPHPEYSPDTHINDIMLIKLKKPSPLGNNIEPANIPTKCISPGTTCTVSGWGITSSPKATYPDRIQCTDVNILSTSDCKKIYQDKIQDSMLCAALPNSTINACNGDSGGPLICDKSLQGLVSWGGSTCGQPNEPGVYTNFCHFLPWITKTMKN</sequence>
<keyword evidence="4 6" id="KW-0720">Serine protease</keyword>
<dbReference type="SMART" id="SM00020">
    <property type="entry name" value="Tryp_SPc"/>
    <property type="match status" value="1"/>
</dbReference>
<dbReference type="InParanoid" id="A0A7N4NVS6"/>
<evidence type="ECO:0000256" key="3">
    <source>
        <dbReference type="ARBA" id="ARBA00022801"/>
    </source>
</evidence>
<dbReference type="CDD" id="cd00190">
    <property type="entry name" value="Tryp_SPc"/>
    <property type="match status" value="1"/>
</dbReference>
<dbReference type="PRINTS" id="PR00722">
    <property type="entry name" value="CHYMOTRYPSIN"/>
</dbReference>
<feature type="signal peptide" evidence="7">
    <location>
        <begin position="1"/>
        <end position="23"/>
    </location>
</feature>
<evidence type="ECO:0000256" key="1">
    <source>
        <dbReference type="ARBA" id="ARBA00009228"/>
    </source>
</evidence>
<feature type="chain" id="PRO_5029744297" description="Peptidase S1 domain-containing protein" evidence="7">
    <location>
        <begin position="24"/>
        <end position="256"/>
    </location>
</feature>
<name>A0A7N4NVS6_SARHA</name>
<dbReference type="PANTHER" id="PTHR24271:SF45">
    <property type="entry name" value="KALLIKREIN-7"/>
    <property type="match status" value="1"/>
</dbReference>
<dbReference type="PROSITE" id="PS50240">
    <property type="entry name" value="TRYPSIN_DOM"/>
    <property type="match status" value="1"/>
</dbReference>
<dbReference type="InterPro" id="IPR001314">
    <property type="entry name" value="Peptidase_S1A"/>
</dbReference>
<dbReference type="SUPFAM" id="SSF50494">
    <property type="entry name" value="Trypsin-like serine proteases"/>
    <property type="match status" value="1"/>
</dbReference>
<organism evidence="9 10">
    <name type="scientific">Sarcophilus harrisii</name>
    <name type="common">Tasmanian devil</name>
    <name type="synonym">Sarcophilus laniarius</name>
    <dbReference type="NCBI Taxonomy" id="9305"/>
    <lineage>
        <taxon>Eukaryota</taxon>
        <taxon>Metazoa</taxon>
        <taxon>Chordata</taxon>
        <taxon>Craniata</taxon>
        <taxon>Vertebrata</taxon>
        <taxon>Euteleostomi</taxon>
        <taxon>Mammalia</taxon>
        <taxon>Metatheria</taxon>
        <taxon>Dasyuromorphia</taxon>
        <taxon>Dasyuridae</taxon>
        <taxon>Sarcophilus</taxon>
    </lineage>
</organism>
<dbReference type="GO" id="GO:0006508">
    <property type="term" value="P:proteolysis"/>
    <property type="evidence" value="ECO:0007669"/>
    <property type="project" value="UniProtKB-KW"/>
</dbReference>
<evidence type="ECO:0000259" key="8">
    <source>
        <dbReference type="PROSITE" id="PS50240"/>
    </source>
</evidence>
<dbReference type="PANTHER" id="PTHR24271">
    <property type="entry name" value="KALLIKREIN-RELATED"/>
    <property type="match status" value="1"/>
</dbReference>
<dbReference type="Proteomes" id="UP000007648">
    <property type="component" value="Unassembled WGS sequence"/>
</dbReference>
<dbReference type="FunFam" id="2.40.10.10:FF:000010">
    <property type="entry name" value="Kallikrein related peptidase 11"/>
    <property type="match status" value="1"/>
</dbReference>
<reference evidence="9" key="2">
    <citation type="submission" date="2025-08" db="UniProtKB">
        <authorList>
            <consortium name="Ensembl"/>
        </authorList>
    </citation>
    <scope>IDENTIFICATION</scope>
</reference>
<dbReference type="PROSITE" id="PS00134">
    <property type="entry name" value="TRYPSIN_HIS"/>
    <property type="match status" value="1"/>
</dbReference>
<reference evidence="9" key="3">
    <citation type="submission" date="2025-09" db="UniProtKB">
        <authorList>
            <consortium name="Ensembl"/>
        </authorList>
    </citation>
    <scope>IDENTIFICATION</scope>
</reference>
<accession>A0A7N4NVS6</accession>
<dbReference type="InterPro" id="IPR043504">
    <property type="entry name" value="Peptidase_S1_PA_chymotrypsin"/>
</dbReference>
<evidence type="ECO:0000313" key="10">
    <source>
        <dbReference type="Proteomes" id="UP000007648"/>
    </source>
</evidence>
<keyword evidence="3 6" id="KW-0378">Hydrolase</keyword>
<keyword evidence="7" id="KW-0732">Signal</keyword>
<dbReference type="Ensembl" id="ENSSHAT00000039789.1">
    <property type="protein sequence ID" value="ENSSHAP00000028708.1"/>
    <property type="gene ID" value="ENSSHAG00000025264.1"/>
</dbReference>
<dbReference type="InterPro" id="IPR009003">
    <property type="entry name" value="Peptidase_S1_PA"/>
</dbReference>
<dbReference type="AlphaFoldDB" id="A0A7N4NVS6"/>
<evidence type="ECO:0000256" key="2">
    <source>
        <dbReference type="ARBA" id="ARBA00022670"/>
    </source>
</evidence>
<dbReference type="GeneTree" id="ENSGT01020000230389"/>
<evidence type="ECO:0000313" key="9">
    <source>
        <dbReference type="Ensembl" id="ENSSHAP00000028708.1"/>
    </source>
</evidence>
<dbReference type="InterPro" id="IPR001254">
    <property type="entry name" value="Trypsin_dom"/>
</dbReference>
<dbReference type="GO" id="GO:0004252">
    <property type="term" value="F:serine-type endopeptidase activity"/>
    <property type="evidence" value="ECO:0007669"/>
    <property type="project" value="InterPro"/>
</dbReference>
<protein>
    <recommendedName>
        <fullName evidence="8">Peptidase S1 domain-containing protein</fullName>
    </recommendedName>
</protein>
<feature type="domain" description="Peptidase S1" evidence="8">
    <location>
        <begin position="33"/>
        <end position="255"/>
    </location>
</feature>
<comment type="similarity">
    <text evidence="1">Belongs to the peptidase S1 family. Snake venom subfamily.</text>
</comment>
<dbReference type="FunCoup" id="A0A7N4NVS6">
    <property type="interactions" value="223"/>
</dbReference>
<evidence type="ECO:0000256" key="5">
    <source>
        <dbReference type="ARBA" id="ARBA00023157"/>
    </source>
</evidence>
<dbReference type="Pfam" id="PF00089">
    <property type="entry name" value="Trypsin"/>
    <property type="match status" value="1"/>
</dbReference>
<keyword evidence="10" id="KW-1185">Reference proteome</keyword>
<dbReference type="GO" id="GO:0030141">
    <property type="term" value="C:secretory granule"/>
    <property type="evidence" value="ECO:0007669"/>
    <property type="project" value="TreeGrafter"/>
</dbReference>
<keyword evidence="5" id="KW-1015">Disulfide bond</keyword>
<reference evidence="9 10" key="1">
    <citation type="journal article" date="2011" name="Proc. Natl. Acad. Sci. U.S.A.">
        <title>Genetic diversity and population structure of the endangered marsupial Sarcophilus harrisii (Tasmanian devil).</title>
        <authorList>
            <person name="Miller W."/>
            <person name="Hayes V.M."/>
            <person name="Ratan A."/>
            <person name="Petersen D.C."/>
            <person name="Wittekindt N.E."/>
            <person name="Miller J."/>
            <person name="Walenz B."/>
            <person name="Knight J."/>
            <person name="Qi J."/>
            <person name="Zhao F."/>
            <person name="Wang Q."/>
            <person name="Bedoya-Reina O.C."/>
            <person name="Katiyar N."/>
            <person name="Tomsho L.P."/>
            <person name="Kasson L.M."/>
            <person name="Hardie R.A."/>
            <person name="Woodbridge P."/>
            <person name="Tindall E.A."/>
            <person name="Bertelsen M.F."/>
            <person name="Dixon D."/>
            <person name="Pyecroft S."/>
            <person name="Helgen K.M."/>
            <person name="Lesk A.M."/>
            <person name="Pringle T.H."/>
            <person name="Patterson N."/>
            <person name="Zhang Y."/>
            <person name="Kreiss A."/>
            <person name="Woods G.M."/>
            <person name="Jones M.E."/>
            <person name="Schuster S.C."/>
        </authorList>
    </citation>
    <scope>NUCLEOTIDE SEQUENCE [LARGE SCALE GENOMIC DNA]</scope>
</reference>
<evidence type="ECO:0000256" key="6">
    <source>
        <dbReference type="RuleBase" id="RU363034"/>
    </source>
</evidence>
<proteinExistence type="inferred from homology"/>
<dbReference type="PROSITE" id="PS00135">
    <property type="entry name" value="TRYPSIN_SER"/>
    <property type="match status" value="1"/>
</dbReference>